<dbReference type="PANTHER" id="PTHR32502:SF3">
    <property type="entry name" value="D-GALACTOSAMINE-6-PHOSPHATE DEAMINASE AGAS-RELATED"/>
    <property type="match status" value="1"/>
</dbReference>
<protein>
    <submittedName>
        <fullName evidence="3">Tagatose-6-phosphate ketose/aldose isomerase</fullName>
    </submittedName>
</protein>
<feature type="domain" description="SIS" evidence="2">
    <location>
        <begin position="221"/>
        <end position="363"/>
    </location>
</feature>
<dbReference type="EMBL" id="CP006569">
    <property type="protein sequence ID" value="AHF75821.1"/>
    <property type="molecule type" value="Genomic_DNA"/>
</dbReference>
<evidence type="ECO:0000256" key="1">
    <source>
        <dbReference type="ARBA" id="ARBA00022737"/>
    </source>
</evidence>
<dbReference type="PANTHER" id="PTHR32502">
    <property type="entry name" value="N-ACETYLGALACTOSAMINE PERMEASE II COMPONENT-RELATED"/>
    <property type="match status" value="1"/>
</dbReference>
<keyword evidence="4" id="KW-1185">Reference proteome</keyword>
<dbReference type="Gene3D" id="3.40.50.10490">
    <property type="entry name" value="Glucose-6-phosphate isomerase like protein, domain 1"/>
    <property type="match status" value="2"/>
</dbReference>
<gene>
    <name evidence="3" type="ORF">Sant_0727</name>
</gene>
<dbReference type="Proteomes" id="UP000019028">
    <property type="component" value="Chromosome"/>
</dbReference>
<dbReference type="OrthoDB" id="9779207at2"/>
<dbReference type="RefSeq" id="WP_025420954.1">
    <property type="nucleotide sequence ID" value="NZ_CP006569.1"/>
</dbReference>
<evidence type="ECO:0000259" key="2">
    <source>
        <dbReference type="PROSITE" id="PS51464"/>
    </source>
</evidence>
<dbReference type="InterPro" id="IPR001347">
    <property type="entry name" value="SIS_dom"/>
</dbReference>
<dbReference type="GO" id="GO:0016853">
    <property type="term" value="F:isomerase activity"/>
    <property type="evidence" value="ECO:0007669"/>
    <property type="project" value="UniProtKB-KW"/>
</dbReference>
<dbReference type="HOGENOM" id="CLU_012520_0_0_6"/>
<dbReference type="GO" id="GO:0005886">
    <property type="term" value="C:plasma membrane"/>
    <property type="evidence" value="ECO:0007669"/>
    <property type="project" value="TreeGrafter"/>
</dbReference>
<reference evidence="3 4" key="1">
    <citation type="journal article" date="2014" name="Genome Biol. Evol.">
        <title>Genome degeneration and adaptation in a nascent stage of symbiosis.</title>
        <authorList>
            <person name="Oakeson K.F."/>
            <person name="Gil R."/>
            <person name="Clayton A.L."/>
            <person name="Dunn D.M."/>
            <person name="von Niederhausern A.C."/>
            <person name="Hamil C."/>
            <person name="Aoyagi A."/>
            <person name="Duval B."/>
            <person name="Baca A."/>
            <person name="Silva F.J."/>
            <person name="Vallier A."/>
            <person name="Jackson D.G."/>
            <person name="Latorre A."/>
            <person name="Weiss R.B."/>
            <person name="Heddi A."/>
            <person name="Moya A."/>
            <person name="Dale C."/>
        </authorList>
    </citation>
    <scope>NUCLEOTIDE SEQUENCE [LARGE SCALE GENOMIC DNA]</scope>
    <source>
        <strain evidence="3 4">HS1</strain>
    </source>
</reference>
<dbReference type="PROSITE" id="PS51464">
    <property type="entry name" value="SIS"/>
    <property type="match status" value="2"/>
</dbReference>
<dbReference type="AlphaFoldDB" id="W0HPN1"/>
<dbReference type="KEGG" id="sod:Sant_0727"/>
<dbReference type="InterPro" id="IPR035466">
    <property type="entry name" value="GlmS/AgaS_SIS"/>
</dbReference>
<organism evidence="3 4">
    <name type="scientific">Sodalis praecaptivus</name>
    <dbReference type="NCBI Taxonomy" id="1239307"/>
    <lineage>
        <taxon>Bacteria</taxon>
        <taxon>Pseudomonadati</taxon>
        <taxon>Pseudomonadota</taxon>
        <taxon>Gammaproteobacteria</taxon>
        <taxon>Enterobacterales</taxon>
        <taxon>Bruguierivoracaceae</taxon>
        <taxon>Sodalis</taxon>
    </lineage>
</organism>
<keyword evidence="1" id="KW-0677">Repeat</keyword>
<dbReference type="GO" id="GO:1901135">
    <property type="term" value="P:carbohydrate derivative metabolic process"/>
    <property type="evidence" value="ECO:0007669"/>
    <property type="project" value="InterPro"/>
</dbReference>
<dbReference type="Pfam" id="PF01380">
    <property type="entry name" value="SIS"/>
    <property type="match status" value="1"/>
</dbReference>
<dbReference type="SUPFAM" id="SSF53697">
    <property type="entry name" value="SIS domain"/>
    <property type="match status" value="1"/>
</dbReference>
<dbReference type="PATRIC" id="fig|1239307.3.peg.782"/>
<evidence type="ECO:0000313" key="4">
    <source>
        <dbReference type="Proteomes" id="UP000019028"/>
    </source>
</evidence>
<dbReference type="GO" id="GO:0009401">
    <property type="term" value="P:phosphoenolpyruvate-dependent sugar phosphotransferase system"/>
    <property type="evidence" value="ECO:0007669"/>
    <property type="project" value="TreeGrafter"/>
</dbReference>
<keyword evidence="3" id="KW-0413">Isomerase</keyword>
<name>W0HPN1_9GAMM</name>
<proteinExistence type="predicted"/>
<feature type="domain" description="SIS" evidence="2">
    <location>
        <begin position="49"/>
        <end position="201"/>
    </location>
</feature>
<dbReference type="InterPro" id="IPR050303">
    <property type="entry name" value="GatZ_KbaZ_carbometab"/>
</dbReference>
<accession>W0HPN1</accession>
<dbReference type="InterPro" id="IPR046348">
    <property type="entry name" value="SIS_dom_sf"/>
</dbReference>
<dbReference type="GO" id="GO:0097367">
    <property type="term" value="F:carbohydrate derivative binding"/>
    <property type="evidence" value="ECO:0007669"/>
    <property type="project" value="InterPro"/>
</dbReference>
<dbReference type="CDD" id="cd05008">
    <property type="entry name" value="SIS_GlmS_GlmD_1"/>
    <property type="match status" value="1"/>
</dbReference>
<evidence type="ECO:0000313" key="3">
    <source>
        <dbReference type="EMBL" id="AHF75821.1"/>
    </source>
</evidence>
<sequence>MDNFLDYDDNWLTQHKARFTAMEIWQQPDLWEALGDELALTQPIWQAFLTPLLAQPGLRIILSGAGSSAFVGRALAPWLREQSGYDVHAWGTTDIVATPHKYLDTTRPTLLISFGRSGDSPESVAAVELASQMVPDCHHLIIACNPDSQLGRYAQRNTQRALMLTMPEGSHDQSFAMTSSFSCMLLAGALVLGGMRRPAWREELHGMTARCRTLRTSLQQQVKALARSGFQRYITLGSGEFAGIAEEGALKMLELTAGQVATRFDTPLGLRHGPKFMIDDKTLVILMSSPEEYARRYEQDLWRELQRDGRAQRVVVLSQRQEPQALALYDTPHPLWLMFPYLLFLQMLAFETSLAHEMTPDNPSPQGEVNRVVKGVTIYPFSADHVVGAED</sequence>